<keyword evidence="8" id="KW-1185">Reference proteome</keyword>
<keyword evidence="2" id="KW-1003">Cell membrane</keyword>
<protein>
    <submittedName>
        <fullName evidence="7">Uncharacterized protein</fullName>
    </submittedName>
</protein>
<evidence type="ECO:0000256" key="1">
    <source>
        <dbReference type="ARBA" id="ARBA00004651"/>
    </source>
</evidence>
<evidence type="ECO:0000256" key="5">
    <source>
        <dbReference type="ARBA" id="ARBA00023136"/>
    </source>
</evidence>
<keyword evidence="4 6" id="KW-1133">Transmembrane helix</keyword>
<accession>A0A8J9V7I9</accession>
<dbReference type="GO" id="GO:0050909">
    <property type="term" value="P:sensory perception of taste"/>
    <property type="evidence" value="ECO:0007669"/>
    <property type="project" value="InterPro"/>
</dbReference>
<organism evidence="7 8">
    <name type="scientific">Brenthis ino</name>
    <name type="common">lesser marbled fritillary</name>
    <dbReference type="NCBI Taxonomy" id="405034"/>
    <lineage>
        <taxon>Eukaryota</taxon>
        <taxon>Metazoa</taxon>
        <taxon>Ecdysozoa</taxon>
        <taxon>Arthropoda</taxon>
        <taxon>Hexapoda</taxon>
        <taxon>Insecta</taxon>
        <taxon>Pterygota</taxon>
        <taxon>Neoptera</taxon>
        <taxon>Endopterygota</taxon>
        <taxon>Lepidoptera</taxon>
        <taxon>Glossata</taxon>
        <taxon>Ditrysia</taxon>
        <taxon>Papilionoidea</taxon>
        <taxon>Nymphalidae</taxon>
        <taxon>Heliconiinae</taxon>
        <taxon>Argynnini</taxon>
        <taxon>Brenthis</taxon>
    </lineage>
</organism>
<keyword evidence="3 6" id="KW-0812">Transmembrane</keyword>
<dbReference type="InterPro" id="IPR013604">
    <property type="entry name" value="7TM_chemorcpt"/>
</dbReference>
<evidence type="ECO:0000256" key="6">
    <source>
        <dbReference type="SAM" id="Phobius"/>
    </source>
</evidence>
<keyword evidence="5 6" id="KW-0472">Membrane</keyword>
<evidence type="ECO:0000256" key="2">
    <source>
        <dbReference type="ARBA" id="ARBA00022475"/>
    </source>
</evidence>
<evidence type="ECO:0000313" key="7">
    <source>
        <dbReference type="EMBL" id="CAH0721445.1"/>
    </source>
</evidence>
<dbReference type="GO" id="GO:0005886">
    <property type="term" value="C:plasma membrane"/>
    <property type="evidence" value="ECO:0007669"/>
    <property type="project" value="UniProtKB-SubCell"/>
</dbReference>
<reference evidence="7" key="1">
    <citation type="submission" date="2021-12" db="EMBL/GenBank/DDBJ databases">
        <authorList>
            <person name="Martin H S."/>
        </authorList>
    </citation>
    <scope>NUCLEOTIDE SEQUENCE</scope>
</reference>
<proteinExistence type="predicted"/>
<name>A0A8J9V7I9_9NEOP</name>
<sequence length="122" mass="14434">MYKHLLDTFYRNDNSVKLLGHIGISLNTIAEAIINTIMMCSATFLAEMVLNEYDEVKEMLGDLLIMNKDEDIRKMIYECLEYIETRPPRYSIWRIFSLDIQLFIGFIQLCSTYVIIVLQFQY</sequence>
<dbReference type="OrthoDB" id="7477935at2759"/>
<feature type="non-terminal residue" evidence="7">
    <location>
        <position position="122"/>
    </location>
</feature>
<feature type="transmembrane region" description="Helical" evidence="6">
    <location>
        <begin position="96"/>
        <end position="120"/>
    </location>
</feature>
<dbReference type="Pfam" id="PF08395">
    <property type="entry name" value="7tm_7"/>
    <property type="match status" value="1"/>
</dbReference>
<evidence type="ECO:0000256" key="3">
    <source>
        <dbReference type="ARBA" id="ARBA00022692"/>
    </source>
</evidence>
<evidence type="ECO:0000313" key="8">
    <source>
        <dbReference type="Proteomes" id="UP000838878"/>
    </source>
</evidence>
<dbReference type="Proteomes" id="UP000838878">
    <property type="component" value="Chromosome 2"/>
</dbReference>
<dbReference type="EMBL" id="OV170222">
    <property type="protein sequence ID" value="CAH0721445.1"/>
    <property type="molecule type" value="Genomic_DNA"/>
</dbReference>
<comment type="subcellular location">
    <subcellularLocation>
        <location evidence="1">Cell membrane</location>
        <topology evidence="1">Multi-pass membrane protein</topology>
    </subcellularLocation>
</comment>
<dbReference type="AlphaFoldDB" id="A0A8J9V7I9"/>
<gene>
    <name evidence="7" type="ORF">BINO364_LOCUS7544</name>
</gene>
<evidence type="ECO:0000256" key="4">
    <source>
        <dbReference type="ARBA" id="ARBA00022989"/>
    </source>
</evidence>